<dbReference type="AlphaFoldDB" id="L8J1S3"/>
<accession>L8J1S3</accession>
<evidence type="ECO:0000256" key="15">
    <source>
        <dbReference type="ARBA" id="ARBA00033364"/>
    </source>
</evidence>
<comment type="subunit">
    <text evidence="4">Complex I is composed of 45 different subunits.</text>
</comment>
<evidence type="ECO:0000313" key="17">
    <source>
        <dbReference type="EMBL" id="ELR62666.1"/>
    </source>
</evidence>
<feature type="non-terminal residue" evidence="17">
    <location>
        <position position="1"/>
    </location>
</feature>
<keyword evidence="9" id="KW-0999">Mitochondrion inner membrane</keyword>
<feature type="transmembrane region" description="Helical" evidence="16">
    <location>
        <begin position="12"/>
        <end position="33"/>
    </location>
</feature>
<evidence type="ECO:0000313" key="18">
    <source>
        <dbReference type="Proteomes" id="UP000011080"/>
    </source>
</evidence>
<comment type="function">
    <text evidence="1">Accessory subunit of the mitochondrial membrane respiratory chain NADH dehydrogenase (Complex I) that is believed not to be involved in catalysis. Complex I functions in the transfer of electrons from NADH to the respiratory chain. The immediate electron acceptor for the enzyme is believed to be ubiquinone.</text>
</comment>
<keyword evidence="8 16" id="KW-0812">Transmembrane</keyword>
<proteinExistence type="inferred from homology"/>
<keyword evidence="13 16" id="KW-0472">Membrane</keyword>
<dbReference type="PANTHER" id="PTHR15222">
    <property type="entry name" value="NADH DEHYDROGENASE [UBIQUINONE] 1 BETA SUBCOMPLEX SUBUNIT 1"/>
    <property type="match status" value="1"/>
</dbReference>
<protein>
    <recommendedName>
        <fullName evidence="5">NADH dehydrogenase [ubiquinone] 1 beta subcomplex subunit 1</fullName>
    </recommendedName>
    <alternativeName>
        <fullName evidence="15">Complex I-MNLL</fullName>
    </alternativeName>
    <alternativeName>
        <fullName evidence="14">NADH-ubiquinone oxidoreductase MNLL subunit</fullName>
    </alternativeName>
</protein>
<organism evidence="17 18">
    <name type="scientific">Bos mutus</name>
    <name type="common">wild yak</name>
    <dbReference type="NCBI Taxonomy" id="72004"/>
    <lineage>
        <taxon>Eukaryota</taxon>
        <taxon>Metazoa</taxon>
        <taxon>Chordata</taxon>
        <taxon>Craniata</taxon>
        <taxon>Vertebrata</taxon>
        <taxon>Euteleostomi</taxon>
        <taxon>Mammalia</taxon>
        <taxon>Eutheria</taxon>
        <taxon>Laurasiatheria</taxon>
        <taxon>Artiodactyla</taxon>
        <taxon>Ruminantia</taxon>
        <taxon>Pecora</taxon>
        <taxon>Bovidae</taxon>
        <taxon>Bovinae</taxon>
        <taxon>Bos</taxon>
    </lineage>
</organism>
<gene>
    <name evidence="17" type="ORF">M91_21006</name>
</gene>
<keyword evidence="12" id="KW-0496">Mitochondrion</keyword>
<dbReference type="PANTHER" id="PTHR15222:SF2">
    <property type="entry name" value="NADH DEHYDROGENASE [UBIQUINONE] 1 BETA SUBCOMPLEX SUBUNIT 1"/>
    <property type="match status" value="1"/>
</dbReference>
<dbReference type="Proteomes" id="UP000011080">
    <property type="component" value="Unassembled WGS sequence"/>
</dbReference>
<sequence length="86" mass="9949">WQLTYSEMALEATVLGCGIIVVSEVAAFMMNLLQIMCDHWVHSHVPVGLVFRCYLDRKNDGKLTAFRNKNLLYKRKLKSSEEVTRM</sequence>
<comment type="subcellular location">
    <subcellularLocation>
        <location evidence="2">Mitochondrion inner membrane</location>
        <topology evidence="2">Single-pass membrane protein</topology>
        <orientation evidence="2">Matrix side</orientation>
    </subcellularLocation>
</comment>
<evidence type="ECO:0000256" key="6">
    <source>
        <dbReference type="ARBA" id="ARBA00022448"/>
    </source>
</evidence>
<evidence type="ECO:0000256" key="2">
    <source>
        <dbReference type="ARBA" id="ARBA00004298"/>
    </source>
</evidence>
<dbReference type="InterPro" id="IPR012575">
    <property type="entry name" value="NDUB1"/>
</dbReference>
<evidence type="ECO:0000256" key="16">
    <source>
        <dbReference type="SAM" id="Phobius"/>
    </source>
</evidence>
<evidence type="ECO:0000256" key="5">
    <source>
        <dbReference type="ARBA" id="ARBA00018678"/>
    </source>
</evidence>
<evidence type="ECO:0000256" key="12">
    <source>
        <dbReference type="ARBA" id="ARBA00023128"/>
    </source>
</evidence>
<name>L8J1S3_9CETA</name>
<comment type="similarity">
    <text evidence="3">Belongs to the complex I NDUFB1 subunit family.</text>
</comment>
<keyword evidence="7" id="KW-0679">Respiratory chain</keyword>
<dbReference type="Pfam" id="PF08040">
    <property type="entry name" value="NADH_oxidored"/>
    <property type="match status" value="1"/>
</dbReference>
<evidence type="ECO:0000256" key="13">
    <source>
        <dbReference type="ARBA" id="ARBA00023136"/>
    </source>
</evidence>
<evidence type="ECO:0000256" key="3">
    <source>
        <dbReference type="ARBA" id="ARBA00007393"/>
    </source>
</evidence>
<dbReference type="STRING" id="72004.ENSBMUP00000008614"/>
<keyword evidence="11 16" id="KW-1133">Transmembrane helix</keyword>
<keyword evidence="10" id="KW-0249">Electron transport</keyword>
<keyword evidence="6" id="KW-0813">Transport</keyword>
<dbReference type="GO" id="GO:0005743">
    <property type="term" value="C:mitochondrial inner membrane"/>
    <property type="evidence" value="ECO:0007669"/>
    <property type="project" value="UniProtKB-SubCell"/>
</dbReference>
<evidence type="ECO:0000256" key="1">
    <source>
        <dbReference type="ARBA" id="ARBA00003335"/>
    </source>
</evidence>
<evidence type="ECO:0000256" key="14">
    <source>
        <dbReference type="ARBA" id="ARBA00030377"/>
    </source>
</evidence>
<evidence type="ECO:0000256" key="8">
    <source>
        <dbReference type="ARBA" id="ARBA00022692"/>
    </source>
</evidence>
<evidence type="ECO:0000256" key="9">
    <source>
        <dbReference type="ARBA" id="ARBA00022792"/>
    </source>
</evidence>
<evidence type="ECO:0000256" key="11">
    <source>
        <dbReference type="ARBA" id="ARBA00022989"/>
    </source>
</evidence>
<evidence type="ECO:0000256" key="10">
    <source>
        <dbReference type="ARBA" id="ARBA00022982"/>
    </source>
</evidence>
<dbReference type="EMBL" id="JH880301">
    <property type="protein sequence ID" value="ELR62666.1"/>
    <property type="molecule type" value="Genomic_DNA"/>
</dbReference>
<evidence type="ECO:0000256" key="7">
    <source>
        <dbReference type="ARBA" id="ARBA00022660"/>
    </source>
</evidence>
<reference evidence="17 18" key="1">
    <citation type="journal article" date="2012" name="Nat. Genet.">
        <title>The yak genome and adaptation to life at high altitude.</title>
        <authorList>
            <person name="Qiu Q."/>
            <person name="Zhang G."/>
            <person name="Ma T."/>
            <person name="Qian W."/>
            <person name="Wang J."/>
            <person name="Ye Z."/>
            <person name="Cao C."/>
            <person name="Hu Q."/>
            <person name="Kim J."/>
            <person name="Larkin D.M."/>
            <person name="Auvil L."/>
            <person name="Capitanu B."/>
            <person name="Ma J."/>
            <person name="Lewin H.A."/>
            <person name="Qian X."/>
            <person name="Lang Y."/>
            <person name="Zhou R."/>
            <person name="Wang L."/>
            <person name="Wang K."/>
            <person name="Xia J."/>
            <person name="Liao S."/>
            <person name="Pan S."/>
            <person name="Lu X."/>
            <person name="Hou H."/>
            <person name="Wang Y."/>
            <person name="Zang X."/>
            <person name="Yin Y."/>
            <person name="Ma H."/>
            <person name="Zhang J."/>
            <person name="Wang Z."/>
            <person name="Zhang Y."/>
            <person name="Zhang D."/>
            <person name="Yonezawa T."/>
            <person name="Hasegawa M."/>
            <person name="Zhong Y."/>
            <person name="Liu W."/>
            <person name="Zhang Y."/>
            <person name="Huang Z."/>
            <person name="Zhang S."/>
            <person name="Long R."/>
            <person name="Yang H."/>
            <person name="Wang J."/>
            <person name="Lenstra J.A."/>
            <person name="Cooper D.N."/>
            <person name="Wu Y."/>
            <person name="Wang J."/>
            <person name="Shi P."/>
            <person name="Wang J."/>
            <person name="Liu J."/>
        </authorList>
    </citation>
    <scope>NUCLEOTIDE SEQUENCE [LARGE SCALE GENOMIC DNA]</scope>
    <source>
        <strain evidence="18">yakQH1</strain>
    </source>
</reference>
<evidence type="ECO:0000256" key="4">
    <source>
        <dbReference type="ARBA" id="ARBA00011533"/>
    </source>
</evidence>